<protein>
    <submittedName>
        <fullName evidence="5">Peritrophin-1</fullName>
    </submittedName>
</protein>
<dbReference type="GeneID" id="100577577"/>
<dbReference type="InterPro" id="IPR002557">
    <property type="entry name" value="Chitin-bd_dom"/>
</dbReference>
<keyword evidence="1" id="KW-0732">Signal</keyword>
<proteinExistence type="predicted"/>
<evidence type="ECO:0000259" key="2">
    <source>
        <dbReference type="PROSITE" id="PS50940"/>
    </source>
</evidence>
<accession>A0A8B6XWZ2</accession>
<evidence type="ECO:0000313" key="5">
    <source>
        <dbReference type="RefSeq" id="XP_003251791.2"/>
    </source>
</evidence>
<sequence length="96" mass="11035">MKAFFIFLIAVFMVYVNSDQNLKPQCPEDLNENNTMIVHPCNCSTFFVCTTDPPIPMDCPAGLQFDEKKQVCDFKWRVKCKPRKECPKNADLLNGL</sequence>
<reference evidence="4" key="3">
    <citation type="submission" date="2025-05" db="UniProtKB">
        <authorList>
            <consortium name="RefSeq"/>
        </authorList>
    </citation>
    <scope>NUCLEOTIDE SEQUENCE [LARGE SCALE GENOMIC DNA]</scope>
    <source>
        <strain evidence="4">DH4</strain>
    </source>
</reference>
<name>A0A7M7GBJ4_APIME</name>
<dbReference type="InterPro" id="IPR036508">
    <property type="entry name" value="Chitin-bd_dom_sf"/>
</dbReference>
<feature type="domain" description="Chitin-binding type-2" evidence="2">
    <location>
        <begin position="23"/>
        <end position="82"/>
    </location>
</feature>
<gene>
    <name evidence="5" type="primary">LOC100577577</name>
</gene>
<dbReference type="PROSITE" id="PS50940">
    <property type="entry name" value="CHIT_BIND_II"/>
    <property type="match status" value="1"/>
</dbReference>
<dbReference type="Pfam" id="PF01607">
    <property type="entry name" value="CBM_14"/>
    <property type="match status" value="1"/>
</dbReference>
<dbReference type="GO" id="GO:0005576">
    <property type="term" value="C:extracellular region"/>
    <property type="evidence" value="ECO:0007669"/>
    <property type="project" value="InterPro"/>
</dbReference>
<dbReference type="KEGG" id="ame:100577577"/>
<dbReference type="RefSeq" id="XP_003251791.2">
    <property type="nucleotide sequence ID" value="XM_003251743.4"/>
</dbReference>
<evidence type="ECO:0000313" key="4">
    <source>
        <dbReference type="Proteomes" id="UP000005203"/>
    </source>
</evidence>
<evidence type="ECO:0000256" key="1">
    <source>
        <dbReference type="SAM" id="SignalP"/>
    </source>
</evidence>
<dbReference type="AlphaFoldDB" id="A0A7M7GBJ4"/>
<dbReference type="SMART" id="SM00494">
    <property type="entry name" value="ChtBD2"/>
    <property type="match status" value="1"/>
</dbReference>
<keyword evidence="4" id="KW-1185">Reference proteome</keyword>
<accession>A0A7M7GBJ4</accession>
<evidence type="ECO:0000313" key="3">
    <source>
        <dbReference type="EnsemblMetazoa" id="XP_003251791"/>
    </source>
</evidence>
<reference evidence="3" key="1">
    <citation type="submission" date="2021-01" db="UniProtKB">
        <authorList>
            <consortium name="EnsemblMetazoa"/>
        </authorList>
    </citation>
    <scope>IDENTIFICATION</scope>
    <source>
        <strain evidence="3">DH4</strain>
    </source>
</reference>
<dbReference type="GO" id="GO:0008061">
    <property type="term" value="F:chitin binding"/>
    <property type="evidence" value="ECO:0007669"/>
    <property type="project" value="InterPro"/>
</dbReference>
<dbReference type="OrthoDB" id="6020543at2759"/>
<dbReference type="Gene3D" id="2.170.140.10">
    <property type="entry name" value="Chitin binding domain"/>
    <property type="match status" value="1"/>
</dbReference>
<feature type="chain" id="PRO_5044659322" evidence="1">
    <location>
        <begin position="19"/>
        <end position="96"/>
    </location>
</feature>
<organism evidence="3">
    <name type="scientific">Apis mellifera</name>
    <name type="common">Honeybee</name>
    <dbReference type="NCBI Taxonomy" id="7460"/>
    <lineage>
        <taxon>Eukaryota</taxon>
        <taxon>Metazoa</taxon>
        <taxon>Ecdysozoa</taxon>
        <taxon>Arthropoda</taxon>
        <taxon>Hexapoda</taxon>
        <taxon>Insecta</taxon>
        <taxon>Pterygota</taxon>
        <taxon>Neoptera</taxon>
        <taxon>Endopterygota</taxon>
        <taxon>Hymenoptera</taxon>
        <taxon>Apocrita</taxon>
        <taxon>Aculeata</taxon>
        <taxon>Apoidea</taxon>
        <taxon>Anthophila</taxon>
        <taxon>Apidae</taxon>
        <taxon>Apis</taxon>
    </lineage>
</organism>
<feature type="signal peptide" evidence="1">
    <location>
        <begin position="1"/>
        <end position="18"/>
    </location>
</feature>
<dbReference type="EnsemblMetazoa" id="XM_003251743">
    <property type="protein sequence ID" value="XP_003251791"/>
    <property type="gene ID" value="LOC100577577"/>
</dbReference>
<dbReference type="SUPFAM" id="SSF57625">
    <property type="entry name" value="Invertebrate chitin-binding proteins"/>
    <property type="match status" value="1"/>
</dbReference>
<dbReference type="Proteomes" id="UP000005203">
    <property type="component" value="Linkage group LG1"/>
</dbReference>
<reference evidence="5" key="2">
    <citation type="submission" date="2025-04" db="UniProtKB">
        <authorList>
            <consortium name="RefSeq"/>
        </authorList>
    </citation>
    <scope>IDENTIFICATION</scope>
    <source>
        <strain evidence="5">DH4</strain>
        <tissue evidence="5">Whole body</tissue>
    </source>
</reference>